<sequence>GNSHYNDKISHDDEKLANLNIEVNEVNVRRNNDAESNTDKCIKPVQNFTSMDELKKEYAKQELLIAGYQRENEKLYATIKKLHKDKQTETEDSQTAKRLTTENLSLRVEVEQLNKELKLRSQQICTMIPDIYFIFRLIFMTENRINELQELNKQLDNERNKLTKELNDARLELTNMNLKMNNHIREKNDLLEKYENFKEKSQTDCTNMKETYLCQIEDLQKKLRWYIENQSIIIKDSKKLQNQVD</sequence>
<dbReference type="STRING" id="6186.A0A183KGD6"/>
<organism evidence="12">
    <name type="scientific">Schistosoma curassoni</name>
    <dbReference type="NCBI Taxonomy" id="6186"/>
    <lineage>
        <taxon>Eukaryota</taxon>
        <taxon>Metazoa</taxon>
        <taxon>Spiralia</taxon>
        <taxon>Lophotrochozoa</taxon>
        <taxon>Platyhelminthes</taxon>
        <taxon>Trematoda</taxon>
        <taxon>Digenea</taxon>
        <taxon>Strigeidida</taxon>
        <taxon>Schistosomatoidea</taxon>
        <taxon>Schistosomatidae</taxon>
        <taxon>Schistosoma</taxon>
    </lineage>
</organism>
<evidence type="ECO:0000313" key="11">
    <source>
        <dbReference type="Proteomes" id="UP000279833"/>
    </source>
</evidence>
<name>A0A183KGD6_9TREM</name>
<evidence type="ECO:0000256" key="7">
    <source>
        <dbReference type="ARBA" id="ARBA00023054"/>
    </source>
</evidence>
<evidence type="ECO:0000256" key="3">
    <source>
        <dbReference type="ARBA" id="ARBA00021406"/>
    </source>
</evidence>
<dbReference type="GO" id="GO:0060271">
    <property type="term" value="P:cilium assembly"/>
    <property type="evidence" value="ECO:0007669"/>
    <property type="project" value="TreeGrafter"/>
</dbReference>
<evidence type="ECO:0000256" key="2">
    <source>
        <dbReference type="ARBA" id="ARBA00009485"/>
    </source>
</evidence>
<comment type="subcellular location">
    <subcellularLocation>
        <location evidence="1">Cytoplasm</location>
        <location evidence="1">Cytoskeleton</location>
        <location evidence="1">Microtubule organizing center</location>
        <location evidence="1">Centrosome</location>
        <location evidence="1">Centriole</location>
    </subcellularLocation>
</comment>
<accession>A0A183KGD6</accession>
<dbReference type="Proteomes" id="UP000279833">
    <property type="component" value="Unassembled WGS sequence"/>
</dbReference>
<evidence type="ECO:0000313" key="10">
    <source>
        <dbReference type="EMBL" id="VDP55205.1"/>
    </source>
</evidence>
<comment type="similarity">
    <text evidence="2">Belongs to the CEP162 family.</text>
</comment>
<evidence type="ECO:0000256" key="1">
    <source>
        <dbReference type="ARBA" id="ARBA00004114"/>
    </source>
</evidence>
<keyword evidence="5" id="KW-0493">Microtubule</keyword>
<dbReference type="PANTHER" id="PTHR34031:SF1">
    <property type="entry name" value="CENTROSOMAL PROTEIN OF 162 KDA"/>
    <property type="match status" value="1"/>
</dbReference>
<evidence type="ECO:0000256" key="5">
    <source>
        <dbReference type="ARBA" id="ARBA00022701"/>
    </source>
</evidence>
<feature type="coiled-coil region" evidence="9">
    <location>
        <begin position="51"/>
        <end position="200"/>
    </location>
</feature>
<evidence type="ECO:0000256" key="6">
    <source>
        <dbReference type="ARBA" id="ARBA00022794"/>
    </source>
</evidence>
<dbReference type="PANTHER" id="PTHR34031">
    <property type="entry name" value="CENTROSOMAL PROTEIN OF 162 KDA"/>
    <property type="match status" value="1"/>
</dbReference>
<dbReference type="GO" id="GO:0005879">
    <property type="term" value="C:axonemal microtubule"/>
    <property type="evidence" value="ECO:0007669"/>
    <property type="project" value="TreeGrafter"/>
</dbReference>
<dbReference type="InterPro" id="IPR038774">
    <property type="entry name" value="CEP162-like"/>
</dbReference>
<proteinExistence type="inferred from homology"/>
<dbReference type="AlphaFoldDB" id="A0A183KGD6"/>
<reference evidence="10 11" key="2">
    <citation type="submission" date="2018-11" db="EMBL/GenBank/DDBJ databases">
        <authorList>
            <consortium name="Pathogen Informatics"/>
        </authorList>
    </citation>
    <scope>NUCLEOTIDE SEQUENCE [LARGE SCALE GENOMIC DNA]</scope>
    <source>
        <strain evidence="10">Dakar</strain>
        <strain evidence="11">Dakar, Senegal</strain>
    </source>
</reference>
<keyword evidence="6" id="KW-0970">Cilium biogenesis/degradation</keyword>
<dbReference type="WBParaSite" id="SCUD_0001408601-mRNA-1">
    <property type="protein sequence ID" value="SCUD_0001408601-mRNA-1"/>
    <property type="gene ID" value="SCUD_0001408601"/>
</dbReference>
<evidence type="ECO:0000313" key="12">
    <source>
        <dbReference type="WBParaSite" id="SCUD_0001408601-mRNA-1"/>
    </source>
</evidence>
<dbReference type="EMBL" id="UZAK01036396">
    <property type="protein sequence ID" value="VDP55205.1"/>
    <property type="molecule type" value="Genomic_DNA"/>
</dbReference>
<keyword evidence="7 9" id="KW-0175">Coiled coil</keyword>
<reference evidence="12" key="1">
    <citation type="submission" date="2016-06" db="UniProtKB">
        <authorList>
            <consortium name="WormBaseParasite"/>
        </authorList>
    </citation>
    <scope>IDENTIFICATION</scope>
</reference>
<keyword evidence="4" id="KW-0963">Cytoplasm</keyword>
<protein>
    <recommendedName>
        <fullName evidence="3">Centrosomal protein of 162 kDa</fullName>
    </recommendedName>
</protein>
<evidence type="ECO:0000256" key="9">
    <source>
        <dbReference type="SAM" id="Coils"/>
    </source>
</evidence>
<evidence type="ECO:0000256" key="4">
    <source>
        <dbReference type="ARBA" id="ARBA00022490"/>
    </source>
</evidence>
<keyword evidence="8" id="KW-0206">Cytoskeleton</keyword>
<keyword evidence="11" id="KW-1185">Reference proteome</keyword>
<evidence type="ECO:0000256" key="8">
    <source>
        <dbReference type="ARBA" id="ARBA00023212"/>
    </source>
</evidence>
<gene>
    <name evidence="10" type="ORF">SCUD_LOCUS14083</name>
</gene>
<dbReference type="GO" id="GO:0005814">
    <property type="term" value="C:centriole"/>
    <property type="evidence" value="ECO:0007669"/>
    <property type="project" value="UniProtKB-SubCell"/>
</dbReference>